<organism evidence="4">
    <name type="scientific">bioreactor metagenome</name>
    <dbReference type="NCBI Taxonomy" id="1076179"/>
    <lineage>
        <taxon>unclassified sequences</taxon>
        <taxon>metagenomes</taxon>
        <taxon>ecological metagenomes</taxon>
    </lineage>
</organism>
<feature type="domain" description="Response regulatory" evidence="3">
    <location>
        <begin position="2"/>
        <end position="117"/>
    </location>
</feature>
<dbReference type="Gene3D" id="3.40.50.2300">
    <property type="match status" value="1"/>
</dbReference>
<dbReference type="PANTHER" id="PTHR45339">
    <property type="entry name" value="HYBRID SIGNAL TRANSDUCTION HISTIDINE KINASE J"/>
    <property type="match status" value="1"/>
</dbReference>
<dbReference type="CDD" id="cd17546">
    <property type="entry name" value="REC_hyHK_CKI1_RcsC-like"/>
    <property type="match status" value="1"/>
</dbReference>
<gene>
    <name evidence="4" type="primary">divK_3</name>
    <name evidence="4" type="ORF">SDC9_27216</name>
</gene>
<dbReference type="GO" id="GO:0000160">
    <property type="term" value="P:phosphorelay signal transduction system"/>
    <property type="evidence" value="ECO:0007669"/>
    <property type="project" value="UniProtKB-KW"/>
</dbReference>
<dbReference type="AlphaFoldDB" id="A0A644UQX7"/>
<accession>A0A644UQX7</accession>
<evidence type="ECO:0000259" key="3">
    <source>
        <dbReference type="PROSITE" id="PS50110"/>
    </source>
</evidence>
<protein>
    <submittedName>
        <fullName evidence="4">Polar-differentiation response regulator DivK</fullName>
    </submittedName>
</protein>
<sequence>MRILVAEDEDTNFLYLSALLRRFHHDVLRASNGQEAIDIVKTDSTLDLVLMDIKMPILNGFDALKQIKIIKPALPVVAQTAYALSDDEQNIRAAGFDGYIAKPIMKNQLLNILETITKHL</sequence>
<dbReference type="SUPFAM" id="SSF52172">
    <property type="entry name" value="CheY-like"/>
    <property type="match status" value="1"/>
</dbReference>
<keyword evidence="2" id="KW-0902">Two-component regulatory system</keyword>
<proteinExistence type="predicted"/>
<evidence type="ECO:0000313" key="4">
    <source>
        <dbReference type="EMBL" id="MPL81301.1"/>
    </source>
</evidence>
<comment type="caution">
    <text evidence="4">The sequence shown here is derived from an EMBL/GenBank/DDBJ whole genome shotgun (WGS) entry which is preliminary data.</text>
</comment>
<name>A0A644UQX7_9ZZZZ</name>
<dbReference type="SMART" id="SM00448">
    <property type="entry name" value="REC"/>
    <property type="match status" value="1"/>
</dbReference>
<dbReference type="PROSITE" id="PS50110">
    <property type="entry name" value="RESPONSE_REGULATORY"/>
    <property type="match status" value="1"/>
</dbReference>
<dbReference type="PANTHER" id="PTHR45339:SF1">
    <property type="entry name" value="HYBRID SIGNAL TRANSDUCTION HISTIDINE KINASE J"/>
    <property type="match status" value="1"/>
</dbReference>
<evidence type="ECO:0000256" key="1">
    <source>
        <dbReference type="ARBA" id="ARBA00022553"/>
    </source>
</evidence>
<keyword evidence="1" id="KW-0597">Phosphoprotein</keyword>
<evidence type="ECO:0000256" key="2">
    <source>
        <dbReference type="ARBA" id="ARBA00023012"/>
    </source>
</evidence>
<reference evidence="4" key="1">
    <citation type="submission" date="2019-08" db="EMBL/GenBank/DDBJ databases">
        <authorList>
            <person name="Kucharzyk K."/>
            <person name="Murdoch R.W."/>
            <person name="Higgins S."/>
            <person name="Loffler F."/>
        </authorList>
    </citation>
    <scope>NUCLEOTIDE SEQUENCE</scope>
</reference>
<dbReference type="InterPro" id="IPR001789">
    <property type="entry name" value="Sig_transdc_resp-reg_receiver"/>
</dbReference>
<dbReference type="Pfam" id="PF00072">
    <property type="entry name" value="Response_reg"/>
    <property type="match status" value="1"/>
</dbReference>
<dbReference type="EMBL" id="VSSQ01000148">
    <property type="protein sequence ID" value="MPL81301.1"/>
    <property type="molecule type" value="Genomic_DNA"/>
</dbReference>
<dbReference type="InterPro" id="IPR011006">
    <property type="entry name" value="CheY-like_superfamily"/>
</dbReference>